<evidence type="ECO:0000256" key="13">
    <source>
        <dbReference type="ARBA" id="ARBA00081023"/>
    </source>
</evidence>
<dbReference type="STRING" id="706191.PANA_0332"/>
<feature type="transmembrane region" description="Helical" evidence="14">
    <location>
        <begin position="102"/>
        <end position="120"/>
    </location>
</feature>
<dbReference type="InterPro" id="IPR018457">
    <property type="entry name" value="LacY/RafB_perm_fam_CS"/>
</dbReference>
<dbReference type="NCBIfam" id="TIGR00882">
    <property type="entry name" value="2A0105"/>
    <property type="match status" value="1"/>
</dbReference>
<feature type="transmembrane region" description="Helical" evidence="14">
    <location>
        <begin position="157"/>
        <end position="178"/>
    </location>
</feature>
<keyword evidence="17" id="KW-1185">Reference proteome</keyword>
<dbReference type="GO" id="GO:0015528">
    <property type="term" value="F:lactose:proton symporter activity"/>
    <property type="evidence" value="ECO:0007669"/>
    <property type="project" value="TreeGrafter"/>
</dbReference>
<feature type="transmembrane region" description="Helical" evidence="14">
    <location>
        <begin position="132"/>
        <end position="151"/>
    </location>
</feature>
<dbReference type="HOGENOM" id="CLU_055585_0_0_6"/>
<comment type="similarity">
    <text evidence="2">Belongs to the major facilitator superfamily. Oligosaccharide:H(+) symporter (OHS) (TC 2.A.1.5) family.</text>
</comment>
<evidence type="ECO:0000256" key="11">
    <source>
        <dbReference type="ARBA" id="ARBA00050308"/>
    </source>
</evidence>
<evidence type="ECO:0000256" key="3">
    <source>
        <dbReference type="ARBA" id="ARBA00022448"/>
    </source>
</evidence>
<dbReference type="KEGG" id="pam:PANA_0332"/>
<dbReference type="GO" id="GO:0030395">
    <property type="term" value="F:lactose binding"/>
    <property type="evidence" value="ECO:0007669"/>
    <property type="project" value="TreeGrafter"/>
</dbReference>
<evidence type="ECO:0000256" key="5">
    <source>
        <dbReference type="ARBA" id="ARBA00022519"/>
    </source>
</evidence>
<dbReference type="Proteomes" id="UP000001702">
    <property type="component" value="Chromosome"/>
</dbReference>
<evidence type="ECO:0000256" key="4">
    <source>
        <dbReference type="ARBA" id="ARBA00022475"/>
    </source>
</evidence>
<keyword evidence="10 14" id="KW-0472">Membrane</keyword>
<dbReference type="PROSITE" id="PS00896">
    <property type="entry name" value="LACY_1"/>
    <property type="match status" value="1"/>
</dbReference>
<gene>
    <name evidence="16" type="primary">lacY</name>
    <name evidence="16" type="ordered locus">PANA_0332</name>
</gene>
<keyword evidence="5" id="KW-0997">Cell inner membrane</keyword>
<evidence type="ECO:0000313" key="16">
    <source>
        <dbReference type="EMBL" id="ADD75499.1"/>
    </source>
</evidence>
<dbReference type="eggNOG" id="COG2223">
    <property type="taxonomic scope" value="Bacteria"/>
</dbReference>
<dbReference type="SUPFAM" id="SSF103473">
    <property type="entry name" value="MFS general substrate transporter"/>
    <property type="match status" value="1"/>
</dbReference>
<evidence type="ECO:0000259" key="15">
    <source>
        <dbReference type="PROSITE" id="PS50850"/>
    </source>
</evidence>
<dbReference type="InterPro" id="IPR036259">
    <property type="entry name" value="MFS_trans_sf"/>
</dbReference>
<evidence type="ECO:0000256" key="14">
    <source>
        <dbReference type="SAM" id="Phobius"/>
    </source>
</evidence>
<sequence length="470" mass="52143">MMASTWASAVTIPGARRYHRNSCSVQDVTATSLSGGNKNNERAGSRLPDSRVRTSNMYYLKNTNFWLFGFFFFFYFFIMGAYFPFFPIWLHDINHISKGDTGIIFASISLFSLLFQPLFGLLSDKLGLRKHLLWVITGMLVMFAPFFIYVFGPLLQVNILAGSIVGGIYLGFIYNAGAPAIEAYIEKVSRRSNFEFGRARMFGCVGWALCASIVGIMFTINNQFVFWLGSGCAVILALLLFFSRTSTSSSATVAQAVGANHSAFSLKLALELFRQPKLWFLSLYVVGVSCTYDVFDQQFANFFTSFFATGDQGTRVFGYVTTLGELLNASIMFFAPLIVNRIGGKNALLLAGMIMSVRIIGSSFATTAVEVVILKTLHMFEIPFLIVGCFKYITSQFEVRFSATIYLVCFCFFKQLAMIFMSVLAGNMYESIGFHGAYLVLGSIAMAFTLISVFTLSGPGPLTLLRRQAA</sequence>
<keyword evidence="9 14" id="KW-1133">Transmembrane helix</keyword>
<dbReference type="CDD" id="cd06172">
    <property type="entry name" value="MFS_LacY"/>
    <property type="match status" value="1"/>
</dbReference>
<feature type="domain" description="Major facilitator superfamily (MFS) profile" evidence="15">
    <location>
        <begin position="64"/>
        <end position="460"/>
    </location>
</feature>
<protein>
    <recommendedName>
        <fullName evidence="12">Lactose permease</fullName>
    </recommendedName>
    <alternativeName>
        <fullName evidence="13">Lactose-proton symport</fullName>
    </alternativeName>
</protein>
<dbReference type="GO" id="GO:0005886">
    <property type="term" value="C:plasma membrane"/>
    <property type="evidence" value="ECO:0007669"/>
    <property type="project" value="UniProtKB-SubCell"/>
</dbReference>
<name>D4GHI4_PANAM</name>
<evidence type="ECO:0000313" key="17">
    <source>
        <dbReference type="Proteomes" id="UP000001702"/>
    </source>
</evidence>
<feature type="transmembrane region" description="Helical" evidence="14">
    <location>
        <begin position="315"/>
        <end position="335"/>
    </location>
</feature>
<proteinExistence type="inferred from homology"/>
<evidence type="ECO:0000256" key="2">
    <source>
        <dbReference type="ARBA" id="ARBA00008980"/>
    </source>
</evidence>
<feature type="transmembrane region" description="Helical" evidence="14">
    <location>
        <begin position="199"/>
        <end position="218"/>
    </location>
</feature>
<keyword evidence="6" id="KW-0762">Sugar transport</keyword>
<evidence type="ECO:0000256" key="7">
    <source>
        <dbReference type="ARBA" id="ARBA00022692"/>
    </source>
</evidence>
<feature type="transmembrane region" description="Helical" evidence="14">
    <location>
        <begin position="224"/>
        <end position="242"/>
    </location>
</feature>
<comment type="subcellular location">
    <subcellularLocation>
        <location evidence="1">Cell inner membrane</location>
        <topology evidence="1">Multi-pass membrane protein</topology>
    </subcellularLocation>
</comment>
<feature type="transmembrane region" description="Helical" evidence="14">
    <location>
        <begin position="347"/>
        <end position="366"/>
    </location>
</feature>
<evidence type="ECO:0000256" key="6">
    <source>
        <dbReference type="ARBA" id="ARBA00022597"/>
    </source>
</evidence>
<feature type="transmembrane region" description="Helical" evidence="14">
    <location>
        <begin position="405"/>
        <end position="425"/>
    </location>
</feature>
<accession>D4GHI4</accession>
<dbReference type="InterPro" id="IPR020846">
    <property type="entry name" value="MFS_dom"/>
</dbReference>
<dbReference type="AlphaFoldDB" id="D4GHI4"/>
<feature type="transmembrane region" description="Helical" evidence="14">
    <location>
        <begin position="437"/>
        <end position="457"/>
    </location>
</feature>
<dbReference type="FunFam" id="1.20.1250.20:FF:000081">
    <property type="entry name" value="Lactose permease"/>
    <property type="match status" value="1"/>
</dbReference>
<reference evidence="16 17" key="1">
    <citation type="journal article" date="2010" name="J. Bacteriol.">
        <title>Genome sequence of Pantoea ananatis LMG20103, the causative agent of Eucalyptus blight and dieback.</title>
        <authorList>
            <person name="De Maayer P."/>
            <person name="Chan W.Y."/>
            <person name="Venter S.N."/>
            <person name="Toth I.K."/>
            <person name="Birch P.R."/>
            <person name="Joubert F."/>
            <person name="Coutinho T.A."/>
        </authorList>
    </citation>
    <scope>NUCLEOTIDE SEQUENCE [LARGE SCALE GENOMIC DNA]</scope>
    <source>
        <strain evidence="16 17">LMG 20103</strain>
    </source>
</reference>
<dbReference type="Gene3D" id="1.20.1250.20">
    <property type="entry name" value="MFS general substrate transporter like domains"/>
    <property type="match status" value="2"/>
</dbReference>
<organism evidence="16 17">
    <name type="scientific">Pantoea ananatis (strain LMG 20103)</name>
    <dbReference type="NCBI Taxonomy" id="706191"/>
    <lineage>
        <taxon>Bacteria</taxon>
        <taxon>Pseudomonadati</taxon>
        <taxon>Pseudomonadota</taxon>
        <taxon>Gammaproteobacteria</taxon>
        <taxon>Enterobacterales</taxon>
        <taxon>Erwiniaceae</taxon>
        <taxon>Pantoea</taxon>
    </lineage>
</organism>
<keyword evidence="4" id="KW-1003">Cell membrane</keyword>
<dbReference type="EMBL" id="CP001875">
    <property type="protein sequence ID" value="ADD75499.1"/>
    <property type="molecule type" value="Genomic_DNA"/>
</dbReference>
<dbReference type="InterPro" id="IPR000576">
    <property type="entry name" value="LacY/RafB_perm_fam"/>
</dbReference>
<evidence type="ECO:0000256" key="1">
    <source>
        <dbReference type="ARBA" id="ARBA00004429"/>
    </source>
</evidence>
<dbReference type="PROSITE" id="PS50850">
    <property type="entry name" value="MFS"/>
    <property type="match status" value="1"/>
</dbReference>
<dbReference type="PRINTS" id="PR00174">
    <property type="entry name" value="LACYSMPORT"/>
</dbReference>
<dbReference type="PROSITE" id="PS00897">
    <property type="entry name" value="LACY_2"/>
    <property type="match status" value="1"/>
</dbReference>
<keyword evidence="7 14" id="KW-0812">Transmembrane</keyword>
<dbReference type="PANTHER" id="PTHR23522:SF10">
    <property type="entry name" value="3-PHENYLPROPIONIC ACID TRANSPORTER-RELATED"/>
    <property type="match status" value="1"/>
</dbReference>
<comment type="catalytic activity">
    <reaction evidence="11">
        <text>lactose(in) + H(+)(in) = lactose(out) + H(+)(out)</text>
        <dbReference type="Rhea" id="RHEA:28867"/>
        <dbReference type="ChEBI" id="CHEBI:15378"/>
        <dbReference type="ChEBI" id="CHEBI:17716"/>
    </reaction>
    <physiologicalReaction direction="right-to-left" evidence="11">
        <dbReference type="Rhea" id="RHEA:28869"/>
    </physiologicalReaction>
</comment>
<dbReference type="FunFam" id="1.20.1250.20:FF:000075">
    <property type="entry name" value="Lactose permease"/>
    <property type="match status" value="1"/>
</dbReference>
<dbReference type="PANTHER" id="PTHR23522">
    <property type="entry name" value="BLL5896 PROTEIN"/>
    <property type="match status" value="1"/>
</dbReference>
<keyword evidence="3" id="KW-0813">Transport</keyword>
<feature type="transmembrane region" description="Helical" evidence="14">
    <location>
        <begin position="278"/>
        <end position="295"/>
    </location>
</feature>
<evidence type="ECO:0000256" key="8">
    <source>
        <dbReference type="ARBA" id="ARBA00022847"/>
    </source>
</evidence>
<keyword evidence="8" id="KW-0769">Symport</keyword>
<evidence type="ECO:0000256" key="10">
    <source>
        <dbReference type="ARBA" id="ARBA00023136"/>
    </source>
</evidence>
<dbReference type="Pfam" id="PF01306">
    <property type="entry name" value="LacY_symp"/>
    <property type="match status" value="1"/>
</dbReference>
<evidence type="ECO:0000256" key="9">
    <source>
        <dbReference type="ARBA" id="ARBA00022989"/>
    </source>
</evidence>
<feature type="transmembrane region" description="Helical" evidence="14">
    <location>
        <begin position="65"/>
        <end position="90"/>
    </location>
</feature>
<dbReference type="NCBIfam" id="NF007077">
    <property type="entry name" value="PRK09528.1"/>
    <property type="match status" value="1"/>
</dbReference>
<evidence type="ECO:0000256" key="12">
    <source>
        <dbReference type="ARBA" id="ARBA00071606"/>
    </source>
</evidence>